<dbReference type="InterPro" id="IPR004037">
    <property type="entry name" value="Ribosomal_eL8-like_CS"/>
</dbReference>
<dbReference type="InterPro" id="IPR050257">
    <property type="entry name" value="eL8/uL1-like"/>
</dbReference>
<keyword evidence="8" id="KW-1185">Reference proteome</keyword>
<dbReference type="PRINTS" id="PR00882">
    <property type="entry name" value="RIBOSOMALL7A"/>
</dbReference>
<protein>
    <recommendedName>
        <fullName evidence="4">60S ribosomal protein L8</fullName>
    </recommendedName>
</protein>
<dbReference type="InterPro" id="IPR018492">
    <property type="entry name" value="Ribosomal_eL8/Nhp2"/>
</dbReference>
<evidence type="ECO:0000256" key="1">
    <source>
        <dbReference type="ARBA" id="ARBA00007337"/>
    </source>
</evidence>
<dbReference type="GeneID" id="77803292"/>
<dbReference type="PROSITE" id="PS01082">
    <property type="entry name" value="RIBOSOMAL_L7AE"/>
    <property type="match status" value="1"/>
</dbReference>
<dbReference type="InterPro" id="IPR004038">
    <property type="entry name" value="Ribosomal_eL8/eL30/eS12/Gad45"/>
</dbReference>
<gene>
    <name evidence="7" type="ORF">PtA15_13A220</name>
</gene>
<dbReference type="EMBL" id="CP110433">
    <property type="protein sequence ID" value="WAQ90821.1"/>
    <property type="molecule type" value="Genomic_DNA"/>
</dbReference>
<dbReference type="Gene3D" id="3.30.1330.30">
    <property type="match status" value="1"/>
</dbReference>
<dbReference type="RefSeq" id="XP_053026376.1">
    <property type="nucleotide sequence ID" value="XM_053162397.1"/>
</dbReference>
<dbReference type="Pfam" id="PF01248">
    <property type="entry name" value="Ribosomal_L7Ae"/>
    <property type="match status" value="1"/>
</dbReference>
<evidence type="ECO:0000313" key="7">
    <source>
        <dbReference type="EMBL" id="WAQ90821.1"/>
    </source>
</evidence>
<feature type="region of interest" description="Disordered" evidence="5">
    <location>
        <begin position="54"/>
        <end position="122"/>
    </location>
</feature>
<name>A0ABY7D3A9_9BASI</name>
<dbReference type="PANTHER" id="PTHR23105">
    <property type="entry name" value="RIBOSOMAL PROTEIN L7AE FAMILY MEMBER"/>
    <property type="match status" value="1"/>
</dbReference>
<reference evidence="7" key="1">
    <citation type="submission" date="2022-10" db="EMBL/GenBank/DDBJ databases">
        <title>Puccinia triticina Genome sequencing and assembly.</title>
        <authorList>
            <person name="Li C."/>
        </authorList>
    </citation>
    <scope>NUCLEOTIDE SEQUENCE</scope>
    <source>
        <strain evidence="7">Pt15</strain>
    </source>
</reference>
<dbReference type="InterPro" id="IPR029064">
    <property type="entry name" value="Ribosomal_eL30-like_sf"/>
</dbReference>
<dbReference type="InterPro" id="IPR001921">
    <property type="entry name" value="Ribosomal_eL8_euk"/>
</dbReference>
<evidence type="ECO:0000256" key="5">
    <source>
        <dbReference type="SAM" id="MobiDB-lite"/>
    </source>
</evidence>
<feature type="compositionally biased region" description="Low complexity" evidence="5">
    <location>
        <begin position="61"/>
        <end position="76"/>
    </location>
</feature>
<comment type="function">
    <text evidence="4">Component of the ribosome.</text>
</comment>
<organism evidence="7 8">
    <name type="scientific">Puccinia triticina</name>
    <dbReference type="NCBI Taxonomy" id="208348"/>
    <lineage>
        <taxon>Eukaryota</taxon>
        <taxon>Fungi</taxon>
        <taxon>Dikarya</taxon>
        <taxon>Basidiomycota</taxon>
        <taxon>Pucciniomycotina</taxon>
        <taxon>Pucciniomycetes</taxon>
        <taxon>Pucciniales</taxon>
        <taxon>Pucciniaceae</taxon>
        <taxon>Puccinia</taxon>
    </lineage>
</organism>
<keyword evidence="2 4" id="KW-0689">Ribosomal protein</keyword>
<dbReference type="SUPFAM" id="SSF55315">
    <property type="entry name" value="L30e-like"/>
    <property type="match status" value="1"/>
</dbReference>
<evidence type="ECO:0000256" key="2">
    <source>
        <dbReference type="ARBA" id="ARBA00022980"/>
    </source>
</evidence>
<sequence length="349" mass="38736">MPCVRAGAPVGEVRGWRTPRLGPRIWVRLNLVRPPSGRRVPLFLHHHITSFPEVIGQPAHSPDSTGSPSRPTSRPTVIKMPVKKVVKKNPSAATSAKPGRNSKSAKNPLLERRPKNFGIGQDIQPTRDLTRFVKWPEYVRLQRQKVILNQRLKVPPSIAQFSNHLDKNTATQLFRLMHKYRPESRQEKKARLGAQAEAIAKGDAKKGEPIGKKPIYVKYGLNHIVALIEAKKASLVVIADDVDPIELVVFIPALCRKMGVPYCIVKNKARLGTVVHKKTAAVVAFTDIRSEDKNELAKLVSAVKVNFLEKYEDAKRHWGGGIRGNKSFAMLQKRAKAAGQSAASVSKTI</sequence>
<evidence type="ECO:0000259" key="6">
    <source>
        <dbReference type="Pfam" id="PF01248"/>
    </source>
</evidence>
<evidence type="ECO:0000313" key="8">
    <source>
        <dbReference type="Proteomes" id="UP001164743"/>
    </source>
</evidence>
<evidence type="ECO:0000256" key="4">
    <source>
        <dbReference type="RuleBase" id="RU367042"/>
    </source>
</evidence>
<keyword evidence="3 4" id="KW-0687">Ribonucleoprotein</keyword>
<feature type="domain" description="Ribosomal protein eL8/eL30/eS12/Gadd45" evidence="6">
    <location>
        <begin position="212"/>
        <end position="296"/>
    </location>
</feature>
<accession>A0ABY7D3A9</accession>
<dbReference type="Proteomes" id="UP001164743">
    <property type="component" value="Chromosome 13A"/>
</dbReference>
<evidence type="ECO:0000256" key="3">
    <source>
        <dbReference type="ARBA" id="ARBA00023274"/>
    </source>
</evidence>
<comment type="similarity">
    <text evidence="1 4">Belongs to the eukaryotic ribosomal protein eL8 family.</text>
</comment>
<proteinExistence type="inferred from homology"/>
<dbReference type="PRINTS" id="PR00881">
    <property type="entry name" value="L7ARS6FAMILY"/>
</dbReference>